<dbReference type="PANTHER" id="PTHR23025:SF4">
    <property type="entry name" value="ALPHA_BETA HYDROLASE FOLD-3 DOMAIN-CONTAINING PROTEIN"/>
    <property type="match status" value="1"/>
</dbReference>
<dbReference type="Proteomes" id="UP000245133">
    <property type="component" value="Unassembled WGS sequence"/>
</dbReference>
<gene>
    <name evidence="4" type="ORF">LPTSP4_15690</name>
</gene>
<sequence length="348" mass="38913">MLGIKRSLAQFALSIPENWVQTVFGTVTESSGQVLNPQCQLLCNFARILPKLESLPPSKARKLYLENTKMLQTDPIPVAHLEDKLIPTPSASFIPLRIYNANPQKGNQGIILYIHGGGFTIGSIETHDEFCRRLSYFSQSIVAAVDYRLAPEHPYPAALEDCFQAYQYIRNVAYLMGGSPDKIAVAGDSAGGLLSIALALRAKKEKTPLPAFLGLLYPMTDCSRESSTYEEFSENFVLTRATMRWFIQNYIPEVADRSLPYHSPLLLEAKDVKGFPATYLATAGFDPLREEGDQFAELLLAAGQKVSHRHFPNLIHGYVHYSHVSKAAEAAEMDFFQSLRNFFETRKI</sequence>
<dbReference type="InterPro" id="IPR029058">
    <property type="entry name" value="AB_hydrolase_fold"/>
</dbReference>
<dbReference type="GO" id="GO:0019433">
    <property type="term" value="P:triglyceride catabolic process"/>
    <property type="evidence" value="ECO:0007669"/>
    <property type="project" value="TreeGrafter"/>
</dbReference>
<keyword evidence="2" id="KW-0378">Hydrolase</keyword>
<accession>A0A2P2DZJ1</accession>
<dbReference type="EMBL" id="BFBB01000003">
    <property type="protein sequence ID" value="GBF50048.1"/>
    <property type="molecule type" value="Genomic_DNA"/>
</dbReference>
<proteinExistence type="inferred from homology"/>
<dbReference type="GO" id="GO:0004771">
    <property type="term" value="F:sterol ester esterase activity"/>
    <property type="evidence" value="ECO:0007669"/>
    <property type="project" value="TreeGrafter"/>
</dbReference>
<dbReference type="PANTHER" id="PTHR23025">
    <property type="entry name" value="TRIACYLGLYCEROL LIPASE"/>
    <property type="match status" value="1"/>
</dbReference>
<dbReference type="InterPro" id="IPR002168">
    <property type="entry name" value="Lipase_GDXG_HIS_AS"/>
</dbReference>
<dbReference type="InterPro" id="IPR013094">
    <property type="entry name" value="AB_hydrolase_3"/>
</dbReference>
<dbReference type="PROSITE" id="PS01173">
    <property type="entry name" value="LIPASE_GDXG_HIS"/>
    <property type="match status" value="1"/>
</dbReference>
<dbReference type="Pfam" id="PF07859">
    <property type="entry name" value="Abhydrolase_3"/>
    <property type="match status" value="1"/>
</dbReference>
<name>A0A2P2DZJ1_9LEPT</name>
<keyword evidence="5" id="KW-1185">Reference proteome</keyword>
<comment type="caution">
    <text evidence="4">The sequence shown here is derived from an EMBL/GenBank/DDBJ whole genome shotgun (WGS) entry which is preliminary data.</text>
</comment>
<dbReference type="AlphaFoldDB" id="A0A2P2DZJ1"/>
<reference evidence="4 5" key="1">
    <citation type="submission" date="2018-02" db="EMBL/GenBank/DDBJ databases">
        <title>Novel Leptospira species isolated from soil and water in Japan.</title>
        <authorList>
            <person name="Nakao R."/>
            <person name="Masuzawa T."/>
        </authorList>
    </citation>
    <scope>NUCLEOTIDE SEQUENCE [LARGE SCALE GENOMIC DNA]</scope>
    <source>
        <strain evidence="4 5">YH101</strain>
    </source>
</reference>
<protein>
    <submittedName>
        <fullName evidence="4">Putative triacylglycerol lipase</fullName>
    </submittedName>
</protein>
<evidence type="ECO:0000256" key="1">
    <source>
        <dbReference type="ARBA" id="ARBA00010515"/>
    </source>
</evidence>
<evidence type="ECO:0000259" key="3">
    <source>
        <dbReference type="Pfam" id="PF07859"/>
    </source>
</evidence>
<feature type="domain" description="Alpha/beta hydrolase fold-3" evidence="3">
    <location>
        <begin position="111"/>
        <end position="319"/>
    </location>
</feature>
<dbReference type="OrthoDB" id="24847at2"/>
<comment type="similarity">
    <text evidence="1">Belongs to the 'GDXG' lipolytic enzyme family.</text>
</comment>
<evidence type="ECO:0000256" key="2">
    <source>
        <dbReference type="ARBA" id="ARBA00022801"/>
    </source>
</evidence>
<dbReference type="GO" id="GO:0005829">
    <property type="term" value="C:cytosol"/>
    <property type="evidence" value="ECO:0007669"/>
    <property type="project" value="TreeGrafter"/>
</dbReference>
<dbReference type="RefSeq" id="WP_108975454.1">
    <property type="nucleotide sequence ID" value="NZ_BFBB01000003.1"/>
</dbReference>
<evidence type="ECO:0000313" key="5">
    <source>
        <dbReference type="Proteomes" id="UP000245133"/>
    </source>
</evidence>
<organism evidence="4 5">
    <name type="scientific">Leptospira ryugenii</name>
    <dbReference type="NCBI Taxonomy" id="1917863"/>
    <lineage>
        <taxon>Bacteria</taxon>
        <taxon>Pseudomonadati</taxon>
        <taxon>Spirochaetota</taxon>
        <taxon>Spirochaetia</taxon>
        <taxon>Leptospirales</taxon>
        <taxon>Leptospiraceae</taxon>
        <taxon>Leptospira</taxon>
    </lineage>
</organism>
<dbReference type="Gene3D" id="3.40.50.1820">
    <property type="entry name" value="alpha/beta hydrolase"/>
    <property type="match status" value="1"/>
</dbReference>
<evidence type="ECO:0000313" key="4">
    <source>
        <dbReference type="EMBL" id="GBF50048.1"/>
    </source>
</evidence>
<dbReference type="SUPFAM" id="SSF53474">
    <property type="entry name" value="alpha/beta-Hydrolases"/>
    <property type="match status" value="1"/>
</dbReference>
<dbReference type="GO" id="GO:0004806">
    <property type="term" value="F:triacylglycerol lipase activity"/>
    <property type="evidence" value="ECO:0007669"/>
    <property type="project" value="TreeGrafter"/>
</dbReference>